<dbReference type="RefSeq" id="WP_281801096.1">
    <property type="nucleotide sequence ID" value="NZ_BSEC01000001.1"/>
</dbReference>
<organism evidence="1 2">
    <name type="scientific">Methylocystis echinoides</name>
    <dbReference type="NCBI Taxonomy" id="29468"/>
    <lineage>
        <taxon>Bacteria</taxon>
        <taxon>Pseudomonadati</taxon>
        <taxon>Pseudomonadota</taxon>
        <taxon>Alphaproteobacteria</taxon>
        <taxon>Hyphomicrobiales</taxon>
        <taxon>Methylocystaceae</taxon>
        <taxon>Methylocystis</taxon>
    </lineage>
</organism>
<keyword evidence="2" id="KW-1185">Reference proteome</keyword>
<comment type="caution">
    <text evidence="1">The sequence shown here is derived from an EMBL/GenBank/DDBJ whole genome shotgun (WGS) entry which is preliminary data.</text>
</comment>
<accession>A0A9W6GS62</accession>
<proteinExistence type="predicted"/>
<dbReference type="InterPro" id="IPR009562">
    <property type="entry name" value="DUF1178"/>
</dbReference>
<evidence type="ECO:0000313" key="1">
    <source>
        <dbReference type="EMBL" id="GLI92083.1"/>
    </source>
</evidence>
<gene>
    <name evidence="1" type="ORF">LMG27198_10750</name>
</gene>
<dbReference type="AlphaFoldDB" id="A0A9W6GS62"/>
<name>A0A9W6GS62_9HYPH</name>
<sequence>MIHYALVCDDGEHAFDGWFRDSAAFETQSSQRLVSCPFCASTNVTRAVMAPHVARAPHAEDAAQLLRNMIRELRDTVVAATEDVGESFPEEARAIDEGDARRRPIRGRATFEEAKALLEDGIEILPIPELPGDN</sequence>
<protein>
    <recommendedName>
        <fullName evidence="3">DUF1178 domain-containing protein</fullName>
    </recommendedName>
</protein>
<dbReference type="EMBL" id="BSEC01000001">
    <property type="protein sequence ID" value="GLI92083.1"/>
    <property type="molecule type" value="Genomic_DNA"/>
</dbReference>
<dbReference type="PIRSF" id="PIRSF032131">
    <property type="entry name" value="UCP032131"/>
    <property type="match status" value="1"/>
</dbReference>
<evidence type="ECO:0008006" key="3">
    <source>
        <dbReference type="Google" id="ProtNLM"/>
    </source>
</evidence>
<dbReference type="Pfam" id="PF06676">
    <property type="entry name" value="DUF1178"/>
    <property type="match status" value="1"/>
</dbReference>
<reference evidence="1" key="1">
    <citation type="journal article" date="2023" name="Int. J. Syst. Evol. Microbiol.">
        <title>Methylocystis iwaonis sp. nov., a type II methane-oxidizing bacterium from surface soil of a rice paddy field in Japan, and emended description of the genus Methylocystis (ex Whittenbury et al. 1970) Bowman et al. 1993.</title>
        <authorList>
            <person name="Kaise H."/>
            <person name="Sawadogo J.B."/>
            <person name="Alam M.S."/>
            <person name="Ueno C."/>
            <person name="Dianou D."/>
            <person name="Shinjo R."/>
            <person name="Asakawa S."/>
        </authorList>
    </citation>
    <scope>NUCLEOTIDE SEQUENCE</scope>
    <source>
        <strain evidence="1">LMG27198</strain>
    </source>
</reference>
<dbReference type="Proteomes" id="UP001144323">
    <property type="component" value="Unassembled WGS sequence"/>
</dbReference>
<evidence type="ECO:0000313" key="2">
    <source>
        <dbReference type="Proteomes" id="UP001144323"/>
    </source>
</evidence>